<accession>A0A7Y0E1N6</accession>
<evidence type="ECO:0000259" key="2">
    <source>
        <dbReference type="PROSITE" id="PS50110"/>
    </source>
</evidence>
<feature type="domain" description="Response regulatory" evidence="2">
    <location>
        <begin position="3"/>
        <end position="118"/>
    </location>
</feature>
<sequence length="386" mass="42943">MGKVLFVDDDPNLLAGIRRQFQRRYDIDFAGGGKAALEKLHSAGPFAVVVSDMRMPEMDGVEFLSTVAQEHPDAIRIMLTGNTDQKTAIDAVNRGHVFNFLNKPCETTVMTAAIDNALTQFKLRSMERDLLEKTLAGSVKVLLDVLRVINPIAYSRSNLLQPLAARIAADLGAPNIWEIKIATMLAAIGWMSVPEVILEKLFRHRPLGPEEQILVDRQPEVAYELIKSVPRLEGVARIIRFQNKNFDGTGAPESIALAEEDIPLGSRILKVLNAATPMDRTRRPSLAQLEKMEKSERVYDPVVLMMTRSVLEEFRETDLQEPVTVIEVQVGRLLPGDILEEDLTAPDGSLLLSAGSELSEFHIVKLRHDPKYPELSGTVPVTRYFG</sequence>
<dbReference type="SUPFAM" id="SSF52172">
    <property type="entry name" value="CheY-like"/>
    <property type="match status" value="1"/>
</dbReference>
<dbReference type="PANTHER" id="PTHR45228">
    <property type="entry name" value="CYCLIC DI-GMP PHOSPHODIESTERASE TM_0186-RELATED"/>
    <property type="match status" value="1"/>
</dbReference>
<evidence type="ECO:0000256" key="1">
    <source>
        <dbReference type="PROSITE-ProRule" id="PRU00169"/>
    </source>
</evidence>
<proteinExistence type="predicted"/>
<evidence type="ECO:0000313" key="3">
    <source>
        <dbReference type="EMBL" id="NMM45619.1"/>
    </source>
</evidence>
<dbReference type="PANTHER" id="PTHR45228:SF4">
    <property type="entry name" value="LIPOPROTEIN"/>
    <property type="match status" value="1"/>
</dbReference>
<name>A0A7Y0E1N6_9PROT</name>
<dbReference type="InterPro" id="IPR001789">
    <property type="entry name" value="Sig_transdc_resp-reg_receiver"/>
</dbReference>
<keyword evidence="4" id="KW-1185">Reference proteome</keyword>
<reference evidence="3 4" key="1">
    <citation type="submission" date="2020-04" db="EMBL/GenBank/DDBJ databases">
        <title>Rhodospirillaceae bacterium KN72 isolated from deep sea.</title>
        <authorList>
            <person name="Zhang D.-C."/>
        </authorList>
    </citation>
    <scope>NUCLEOTIDE SEQUENCE [LARGE SCALE GENOMIC DNA]</scope>
    <source>
        <strain evidence="3 4">KN72</strain>
    </source>
</reference>
<protein>
    <submittedName>
        <fullName evidence="3">Response regulator</fullName>
    </submittedName>
</protein>
<dbReference type="GO" id="GO:0000160">
    <property type="term" value="P:phosphorelay signal transduction system"/>
    <property type="evidence" value="ECO:0007669"/>
    <property type="project" value="InterPro"/>
</dbReference>
<dbReference type="Pfam" id="PF00072">
    <property type="entry name" value="Response_reg"/>
    <property type="match status" value="1"/>
</dbReference>
<feature type="modified residue" description="4-aspartylphosphate" evidence="1">
    <location>
        <position position="52"/>
    </location>
</feature>
<dbReference type="AlphaFoldDB" id="A0A7Y0E1N6"/>
<dbReference type="Gene3D" id="1.10.3210.10">
    <property type="entry name" value="Hypothetical protein af1432"/>
    <property type="match status" value="1"/>
</dbReference>
<comment type="caution">
    <text evidence="3">The sequence shown here is derived from an EMBL/GenBank/DDBJ whole genome shotgun (WGS) entry which is preliminary data.</text>
</comment>
<keyword evidence="1" id="KW-0597">Phosphoprotein</keyword>
<organism evidence="3 4">
    <name type="scientific">Pacificispira spongiicola</name>
    <dbReference type="NCBI Taxonomy" id="2729598"/>
    <lineage>
        <taxon>Bacteria</taxon>
        <taxon>Pseudomonadati</taxon>
        <taxon>Pseudomonadota</taxon>
        <taxon>Alphaproteobacteria</taxon>
        <taxon>Rhodospirillales</taxon>
        <taxon>Rhodospirillaceae</taxon>
        <taxon>Pacificispira</taxon>
    </lineage>
</organism>
<dbReference type="CDD" id="cd17569">
    <property type="entry name" value="REC_HupR-like"/>
    <property type="match status" value="1"/>
</dbReference>
<dbReference type="EMBL" id="JABBNT010000004">
    <property type="protein sequence ID" value="NMM45619.1"/>
    <property type="molecule type" value="Genomic_DNA"/>
</dbReference>
<dbReference type="SMART" id="SM00448">
    <property type="entry name" value="REC"/>
    <property type="match status" value="1"/>
</dbReference>
<dbReference type="Proteomes" id="UP000539372">
    <property type="component" value="Unassembled WGS sequence"/>
</dbReference>
<dbReference type="InterPro" id="IPR052020">
    <property type="entry name" value="Cyclic_di-GMP/3'3'-cGAMP_PDE"/>
</dbReference>
<dbReference type="InterPro" id="IPR011006">
    <property type="entry name" value="CheY-like_superfamily"/>
</dbReference>
<dbReference type="Gene3D" id="3.40.50.2300">
    <property type="match status" value="1"/>
</dbReference>
<gene>
    <name evidence="3" type="ORF">HH303_14075</name>
</gene>
<dbReference type="Pfam" id="PF13487">
    <property type="entry name" value="HD_5"/>
    <property type="match status" value="1"/>
</dbReference>
<dbReference type="RefSeq" id="WP_169626007.1">
    <property type="nucleotide sequence ID" value="NZ_JABBNT010000004.1"/>
</dbReference>
<evidence type="ECO:0000313" key="4">
    <source>
        <dbReference type="Proteomes" id="UP000539372"/>
    </source>
</evidence>
<dbReference type="PROSITE" id="PS50110">
    <property type="entry name" value="RESPONSE_REGULATORY"/>
    <property type="match status" value="1"/>
</dbReference>